<dbReference type="EMBL" id="NIRR01000006">
    <property type="protein sequence ID" value="OWP63981.1"/>
    <property type="molecule type" value="Genomic_DNA"/>
</dbReference>
<dbReference type="AlphaFoldDB" id="A0A246FML5"/>
<protein>
    <recommendedName>
        <fullName evidence="3">HAD family hydrolase</fullName>
    </recommendedName>
</protein>
<accession>A0A246FML5</accession>
<dbReference type="PANTHER" id="PTHR47478">
    <property type="match status" value="1"/>
</dbReference>
<evidence type="ECO:0008006" key="3">
    <source>
        <dbReference type="Google" id="ProtNLM"/>
    </source>
</evidence>
<dbReference type="InterPro" id="IPR052550">
    <property type="entry name" value="Pyrimidine_5'-ntase_YjjG"/>
</dbReference>
<dbReference type="Proteomes" id="UP000197277">
    <property type="component" value="Unassembled WGS sequence"/>
</dbReference>
<organism evidence="1 2">
    <name type="scientific">Hymenobacter amundsenii</name>
    <dbReference type="NCBI Taxonomy" id="2006685"/>
    <lineage>
        <taxon>Bacteria</taxon>
        <taxon>Pseudomonadati</taxon>
        <taxon>Bacteroidota</taxon>
        <taxon>Cytophagia</taxon>
        <taxon>Cytophagales</taxon>
        <taxon>Hymenobacteraceae</taxon>
        <taxon>Hymenobacter</taxon>
    </lineage>
</organism>
<dbReference type="Gene3D" id="3.40.50.1000">
    <property type="entry name" value="HAD superfamily/HAD-like"/>
    <property type="match status" value="1"/>
</dbReference>
<dbReference type="SUPFAM" id="SSF56784">
    <property type="entry name" value="HAD-like"/>
    <property type="match status" value="1"/>
</dbReference>
<gene>
    <name evidence="1" type="ORF">CDA63_05810</name>
</gene>
<comment type="caution">
    <text evidence="1">The sequence shown here is derived from an EMBL/GenBank/DDBJ whole genome shotgun (WGS) entry which is preliminary data.</text>
</comment>
<name>A0A246FML5_9BACT</name>
<dbReference type="NCBIfam" id="TIGR01549">
    <property type="entry name" value="HAD-SF-IA-v1"/>
    <property type="match status" value="1"/>
</dbReference>
<dbReference type="Pfam" id="PF00702">
    <property type="entry name" value="Hydrolase"/>
    <property type="match status" value="1"/>
</dbReference>
<sequence length="141" mass="14939">MTGSFGSRWPVAGALALLRRLKPDYIIGVVTNNRTAEQEEKLAFLGMSGLVDALITSESVGVLKPDPAIYQVALEQLRAAPAETVMVGDNWLADVVGALAVGIRPVWLNRHGAARPLAQVPELGSLEPLDQVCGVITGRQG</sequence>
<dbReference type="PANTHER" id="PTHR47478:SF1">
    <property type="entry name" value="PYRIMIDINE 5'-NUCLEOTIDASE YJJG"/>
    <property type="match status" value="1"/>
</dbReference>
<reference evidence="1 2" key="1">
    <citation type="submission" date="2017-06" db="EMBL/GenBank/DDBJ databases">
        <title>Hymenobacter amundsenii sp. nov. isolated from regoliths in Antarctica.</title>
        <authorList>
            <person name="Sedlacek I."/>
            <person name="Kralova S."/>
            <person name="Pantucek R."/>
            <person name="Svec P."/>
            <person name="Holochova P."/>
            <person name="Stankova E."/>
            <person name="Vrbovska V."/>
            <person name="Busse H.-J."/>
        </authorList>
    </citation>
    <scope>NUCLEOTIDE SEQUENCE [LARGE SCALE GENOMIC DNA]</scope>
    <source>
        <strain evidence="1 2">CCM 8682</strain>
    </source>
</reference>
<dbReference type="PRINTS" id="PR00413">
    <property type="entry name" value="HADHALOGNASE"/>
</dbReference>
<dbReference type="InterPro" id="IPR023214">
    <property type="entry name" value="HAD_sf"/>
</dbReference>
<evidence type="ECO:0000313" key="2">
    <source>
        <dbReference type="Proteomes" id="UP000197277"/>
    </source>
</evidence>
<dbReference type="OrthoDB" id="9802350at2"/>
<dbReference type="InterPro" id="IPR006439">
    <property type="entry name" value="HAD-SF_hydro_IA"/>
</dbReference>
<keyword evidence="2" id="KW-1185">Reference proteome</keyword>
<dbReference type="InterPro" id="IPR036412">
    <property type="entry name" value="HAD-like_sf"/>
</dbReference>
<evidence type="ECO:0000313" key="1">
    <source>
        <dbReference type="EMBL" id="OWP63981.1"/>
    </source>
</evidence>
<proteinExistence type="predicted"/>